<gene>
    <name evidence="6" type="primary">cheB</name>
    <name evidence="11" type="ORF">KKC1_20460</name>
</gene>
<dbReference type="Pfam" id="PF01339">
    <property type="entry name" value="CheB_methylest"/>
    <property type="match status" value="1"/>
</dbReference>
<comment type="function">
    <text evidence="6">Involved in chemotaxis. Part of a chemotaxis signal transduction system that modulates chemotaxis in response to various stimuli. Catalyzes the demethylation of specific methylglutamate residues introduced into the chemoreceptors (methyl-accepting chemotaxis proteins or MCP) by CheR. Also mediates the irreversible deamidation of specific glutamine residues to glutamic acid.</text>
</comment>
<evidence type="ECO:0000256" key="8">
    <source>
        <dbReference type="PROSITE-ProRule" id="PRU00169"/>
    </source>
</evidence>
<dbReference type="EMBL" id="BDGJ01000111">
    <property type="protein sequence ID" value="GAW92899.1"/>
    <property type="molecule type" value="Genomic_DNA"/>
</dbReference>
<dbReference type="InterPro" id="IPR008248">
    <property type="entry name" value="CheB-like"/>
</dbReference>
<comment type="subcellular location">
    <subcellularLocation>
        <location evidence="6">Cytoplasm</location>
    </subcellularLocation>
</comment>
<comment type="catalytic activity">
    <reaction evidence="6">
        <text>L-glutaminyl-[protein] + H2O = L-glutamyl-[protein] + NH4(+)</text>
        <dbReference type="Rhea" id="RHEA:16441"/>
        <dbReference type="Rhea" id="RHEA-COMP:10207"/>
        <dbReference type="Rhea" id="RHEA-COMP:10208"/>
        <dbReference type="ChEBI" id="CHEBI:15377"/>
        <dbReference type="ChEBI" id="CHEBI:28938"/>
        <dbReference type="ChEBI" id="CHEBI:29973"/>
        <dbReference type="ChEBI" id="CHEBI:30011"/>
        <dbReference type="EC" id="3.5.1.44"/>
    </reaction>
</comment>
<dbReference type="SMART" id="SM00448">
    <property type="entry name" value="REC"/>
    <property type="match status" value="1"/>
</dbReference>
<dbReference type="HAMAP" id="MF_00099">
    <property type="entry name" value="CheB_chemtxs"/>
    <property type="match status" value="1"/>
</dbReference>
<dbReference type="CDD" id="cd16432">
    <property type="entry name" value="CheB_Rec"/>
    <property type="match status" value="1"/>
</dbReference>
<keyword evidence="2 6" id="KW-0145">Chemotaxis</keyword>
<protein>
    <recommendedName>
        <fullName evidence="6">Protein-glutamate methylesterase/protein-glutamine glutaminase</fullName>
        <ecNumber evidence="6">3.1.1.61</ecNumber>
        <ecNumber evidence="6">3.5.1.44</ecNumber>
    </recommendedName>
</protein>
<dbReference type="SUPFAM" id="SSF52172">
    <property type="entry name" value="CheY-like"/>
    <property type="match status" value="1"/>
</dbReference>
<keyword evidence="3 6" id="KW-0378">Hydrolase</keyword>
<evidence type="ECO:0000313" key="12">
    <source>
        <dbReference type="Proteomes" id="UP000197032"/>
    </source>
</evidence>
<comment type="similarity">
    <text evidence="6">Belongs to the CheB family.</text>
</comment>
<dbReference type="PIRSF" id="PIRSF000876">
    <property type="entry name" value="RR_chemtxs_CheB"/>
    <property type="match status" value="1"/>
</dbReference>
<dbReference type="InterPro" id="IPR001789">
    <property type="entry name" value="Sig_transdc_resp-reg_receiver"/>
</dbReference>
<dbReference type="PROSITE" id="PS50122">
    <property type="entry name" value="CHEB"/>
    <property type="match status" value="1"/>
</dbReference>
<name>A0A1Z5HTN4_9FIRM</name>
<evidence type="ECO:0000256" key="4">
    <source>
        <dbReference type="ARBA" id="ARBA00024867"/>
    </source>
</evidence>
<keyword evidence="1 6" id="KW-0963">Cytoplasm</keyword>
<dbReference type="Gene3D" id="3.40.50.180">
    <property type="entry name" value="Methylesterase CheB, C-terminal domain"/>
    <property type="match status" value="1"/>
</dbReference>
<keyword evidence="11" id="KW-0347">Helicase</keyword>
<keyword evidence="11" id="KW-0547">Nucleotide-binding</keyword>
<evidence type="ECO:0000313" key="11">
    <source>
        <dbReference type="EMBL" id="GAW92899.1"/>
    </source>
</evidence>
<keyword evidence="12" id="KW-1185">Reference proteome</keyword>
<comment type="function">
    <text evidence="4">May play the central regulatory role in sporulation. It may be an element of the effector pathway responsible for the activation of sporulation genes in response to nutritional stress. Spo0A may act in concert with spo0H (a sigma factor) to control the expression of some genes that are critical to the sporulation process.</text>
</comment>
<dbReference type="NCBIfam" id="NF001965">
    <property type="entry name" value="PRK00742.1"/>
    <property type="match status" value="1"/>
</dbReference>
<sequence length="346" mass="37502">MKEPVRVLVVDDSALMRRIITQMLDKDPGIQVVGFARNGLEVLDKIPRLRPDVVTLDVEMPGKNGLETLQEIMERFPLPVVMVSALTVQGAYETVRALELGAVDFVTKPTGRGDFVRLAPELVLKVKTAADVRVKKEIDKKPVGPTVFRSRRQARKVELVVIGASTGGPAALAKIIPRLPADFPAGIVIVQHIPPGFTRPLAERLNERSQIEVREAEEGDLIRPGRALVAPAGRHTVFRLSPDGVRVRLVDDFPLETRFKPSVDVTMLAAAEIFGGGCLGVVLTGMGNDGVRGLQAIEAREGITIAEDESTCVVFGMPRAAIEAGVVDRVVPLNRITAEILSLTEK</sequence>
<evidence type="ECO:0000259" key="10">
    <source>
        <dbReference type="PROSITE" id="PS50122"/>
    </source>
</evidence>
<dbReference type="GO" id="GO:0000156">
    <property type="term" value="F:phosphorelay response regulator activity"/>
    <property type="evidence" value="ECO:0007669"/>
    <property type="project" value="InterPro"/>
</dbReference>
<dbReference type="NCBIfam" id="NF009206">
    <property type="entry name" value="PRK12555.1"/>
    <property type="match status" value="1"/>
</dbReference>
<feature type="modified residue" description="4-aspartylphosphate" evidence="6 8">
    <location>
        <position position="57"/>
    </location>
</feature>
<dbReference type="GO" id="GO:0005737">
    <property type="term" value="C:cytoplasm"/>
    <property type="evidence" value="ECO:0007669"/>
    <property type="project" value="UniProtKB-SubCell"/>
</dbReference>
<dbReference type="Proteomes" id="UP000197032">
    <property type="component" value="Unassembled WGS sequence"/>
</dbReference>
<evidence type="ECO:0000256" key="7">
    <source>
        <dbReference type="PROSITE-ProRule" id="PRU00050"/>
    </source>
</evidence>
<organism evidence="11 12">
    <name type="scientific">Calderihabitans maritimus</name>
    <dbReference type="NCBI Taxonomy" id="1246530"/>
    <lineage>
        <taxon>Bacteria</taxon>
        <taxon>Bacillati</taxon>
        <taxon>Bacillota</taxon>
        <taxon>Clostridia</taxon>
        <taxon>Neomoorellales</taxon>
        <taxon>Calderihabitantaceae</taxon>
        <taxon>Calderihabitans</taxon>
    </lineage>
</organism>
<evidence type="ECO:0000256" key="5">
    <source>
        <dbReference type="ARBA" id="ARBA00048267"/>
    </source>
</evidence>
<dbReference type="EC" id="3.5.1.44" evidence="6"/>
<comment type="catalytic activity">
    <reaction evidence="5 6">
        <text>[protein]-L-glutamate 5-O-methyl ester + H2O = L-glutamyl-[protein] + methanol + H(+)</text>
        <dbReference type="Rhea" id="RHEA:23236"/>
        <dbReference type="Rhea" id="RHEA-COMP:10208"/>
        <dbReference type="Rhea" id="RHEA-COMP:10311"/>
        <dbReference type="ChEBI" id="CHEBI:15377"/>
        <dbReference type="ChEBI" id="CHEBI:15378"/>
        <dbReference type="ChEBI" id="CHEBI:17790"/>
        <dbReference type="ChEBI" id="CHEBI:29973"/>
        <dbReference type="ChEBI" id="CHEBI:82795"/>
        <dbReference type="EC" id="3.1.1.61"/>
    </reaction>
</comment>
<comment type="PTM">
    <text evidence="6">Phosphorylated by CheA. Phosphorylation of the N-terminal regulatory domain activates the methylesterase activity.</text>
</comment>
<dbReference type="GO" id="GO:0004386">
    <property type="term" value="F:helicase activity"/>
    <property type="evidence" value="ECO:0007669"/>
    <property type="project" value="UniProtKB-KW"/>
</dbReference>
<dbReference type="Gene3D" id="3.40.50.2300">
    <property type="match status" value="1"/>
</dbReference>
<dbReference type="CDD" id="cd17541">
    <property type="entry name" value="REC_CheB-like"/>
    <property type="match status" value="1"/>
</dbReference>
<dbReference type="RefSeq" id="WP_202820023.1">
    <property type="nucleotide sequence ID" value="NZ_BDGJ01000111.1"/>
</dbReference>
<evidence type="ECO:0000256" key="6">
    <source>
        <dbReference type="HAMAP-Rule" id="MF_00099"/>
    </source>
</evidence>
<keyword evidence="11" id="KW-0067">ATP-binding</keyword>
<feature type="active site" evidence="6 7">
    <location>
        <position position="289"/>
    </location>
</feature>
<feature type="domain" description="CheB-type methylesterase" evidence="10">
    <location>
        <begin position="158"/>
        <end position="346"/>
    </location>
</feature>
<dbReference type="GO" id="GO:0050568">
    <property type="term" value="F:protein-glutamine glutaminase activity"/>
    <property type="evidence" value="ECO:0007669"/>
    <property type="project" value="UniProtKB-UniRule"/>
</dbReference>
<accession>A0A1Z5HTN4</accession>
<feature type="active site" evidence="6 7">
    <location>
        <position position="192"/>
    </location>
</feature>
<proteinExistence type="inferred from homology"/>
<reference evidence="12" key="1">
    <citation type="journal article" date="2017" name="Appl. Environ. Microbiol.">
        <title>Genomic Analysis of Calderihabitans maritimus KKC1, a Thermophilic, Hydrogenogenic, Carboxydotrophic Bacterium Isolated from Marine Sediment.</title>
        <authorList>
            <person name="Omae K."/>
            <person name="Yoneda Y."/>
            <person name="Fukuyama Y."/>
            <person name="Yoshida T."/>
            <person name="Sako Y."/>
        </authorList>
    </citation>
    <scope>NUCLEOTIDE SEQUENCE [LARGE SCALE GENOMIC DNA]</scope>
    <source>
        <strain evidence="12">KKC1</strain>
    </source>
</reference>
<feature type="active site" evidence="6 7">
    <location>
        <position position="165"/>
    </location>
</feature>
<dbReference type="PANTHER" id="PTHR42872:SF6">
    <property type="entry name" value="PROTEIN-GLUTAMATE METHYLESTERASE_PROTEIN-GLUTAMINE GLUTAMINASE"/>
    <property type="match status" value="1"/>
</dbReference>
<comment type="domain">
    <text evidence="6">Contains a C-terminal catalytic domain, and an N-terminal region which modulates catalytic activity.</text>
</comment>
<feature type="domain" description="Response regulatory" evidence="9">
    <location>
        <begin position="6"/>
        <end position="123"/>
    </location>
</feature>
<evidence type="ECO:0000256" key="2">
    <source>
        <dbReference type="ARBA" id="ARBA00022500"/>
    </source>
</evidence>
<dbReference type="InterPro" id="IPR035909">
    <property type="entry name" value="CheB_C"/>
</dbReference>
<dbReference type="SUPFAM" id="SSF52738">
    <property type="entry name" value="Methylesterase CheB, C-terminal domain"/>
    <property type="match status" value="1"/>
</dbReference>
<dbReference type="PROSITE" id="PS50110">
    <property type="entry name" value="RESPONSE_REGULATORY"/>
    <property type="match status" value="1"/>
</dbReference>
<evidence type="ECO:0000256" key="3">
    <source>
        <dbReference type="ARBA" id="ARBA00022801"/>
    </source>
</evidence>
<keyword evidence="6 8" id="KW-0597">Phosphoprotein</keyword>
<evidence type="ECO:0000256" key="1">
    <source>
        <dbReference type="ARBA" id="ARBA00022490"/>
    </source>
</evidence>
<dbReference type="GO" id="GO:0008984">
    <property type="term" value="F:protein-glutamate methylesterase activity"/>
    <property type="evidence" value="ECO:0007669"/>
    <property type="project" value="UniProtKB-UniRule"/>
</dbReference>
<dbReference type="EC" id="3.1.1.61" evidence="6"/>
<dbReference type="InterPro" id="IPR011006">
    <property type="entry name" value="CheY-like_superfamily"/>
</dbReference>
<comment type="caution">
    <text evidence="11">The sequence shown here is derived from an EMBL/GenBank/DDBJ whole genome shotgun (WGS) entry which is preliminary data.</text>
</comment>
<evidence type="ECO:0000259" key="9">
    <source>
        <dbReference type="PROSITE" id="PS50110"/>
    </source>
</evidence>
<dbReference type="AlphaFoldDB" id="A0A1Z5HTN4"/>
<dbReference type="PANTHER" id="PTHR42872">
    <property type="entry name" value="PROTEIN-GLUTAMATE METHYLESTERASE/PROTEIN-GLUTAMINE GLUTAMINASE"/>
    <property type="match status" value="1"/>
</dbReference>
<dbReference type="InterPro" id="IPR000673">
    <property type="entry name" value="Sig_transdc_resp-reg_Me-estase"/>
</dbReference>
<dbReference type="Pfam" id="PF00072">
    <property type="entry name" value="Response_reg"/>
    <property type="match status" value="1"/>
</dbReference>
<dbReference type="GO" id="GO:0006935">
    <property type="term" value="P:chemotaxis"/>
    <property type="evidence" value="ECO:0007669"/>
    <property type="project" value="UniProtKB-UniRule"/>
</dbReference>